<evidence type="ECO:0000256" key="1">
    <source>
        <dbReference type="ARBA" id="ARBA00004141"/>
    </source>
</evidence>
<comment type="catalytic activity">
    <reaction evidence="9">
        <text>L-serine(in) + Na(+)(in) = L-serine(out) + Na(+)(out)</text>
        <dbReference type="Rhea" id="RHEA:29575"/>
        <dbReference type="ChEBI" id="CHEBI:29101"/>
        <dbReference type="ChEBI" id="CHEBI:33384"/>
    </reaction>
</comment>
<feature type="transmembrane region" description="Helical" evidence="9">
    <location>
        <begin position="225"/>
        <end position="249"/>
    </location>
</feature>
<feature type="transmembrane region" description="Helical" evidence="9">
    <location>
        <begin position="58"/>
        <end position="76"/>
    </location>
</feature>
<organism evidence="10 11">
    <name type="scientific">Selenomonas artemidis F0399</name>
    <dbReference type="NCBI Taxonomy" id="749551"/>
    <lineage>
        <taxon>Bacteria</taxon>
        <taxon>Bacillati</taxon>
        <taxon>Bacillota</taxon>
        <taxon>Negativicutes</taxon>
        <taxon>Selenomonadales</taxon>
        <taxon>Selenomonadaceae</taxon>
        <taxon>Selenomonas</taxon>
    </lineage>
</organism>
<dbReference type="NCBIfam" id="NF010151">
    <property type="entry name" value="PRK13628.1"/>
    <property type="match status" value="1"/>
</dbReference>
<dbReference type="FunFam" id="1.10.3860.10:FF:000003">
    <property type="entry name" value="Serine/threonine transporter sstT"/>
    <property type="match status" value="1"/>
</dbReference>
<dbReference type="GO" id="GO:0032329">
    <property type="term" value="P:serine transport"/>
    <property type="evidence" value="ECO:0007669"/>
    <property type="project" value="InterPro"/>
</dbReference>
<dbReference type="GO" id="GO:0015826">
    <property type="term" value="P:threonine transport"/>
    <property type="evidence" value="ECO:0007669"/>
    <property type="project" value="InterPro"/>
</dbReference>
<dbReference type="PRINTS" id="PR00173">
    <property type="entry name" value="EDTRNSPORT"/>
</dbReference>
<dbReference type="PANTHER" id="PTHR42865:SF8">
    <property type="entry name" value="SERINE_THREONINE TRANSPORTER SSTT"/>
    <property type="match status" value="1"/>
</dbReference>
<dbReference type="HOGENOM" id="CLU_044581_0_0_9"/>
<evidence type="ECO:0000313" key="11">
    <source>
        <dbReference type="Proteomes" id="UP000004633"/>
    </source>
</evidence>
<dbReference type="GO" id="GO:0005295">
    <property type="term" value="F:neutral L-amino acid:sodium symporter activity"/>
    <property type="evidence" value="ECO:0007669"/>
    <property type="project" value="TreeGrafter"/>
</dbReference>
<dbReference type="Proteomes" id="UP000004633">
    <property type="component" value="Unassembled WGS sequence"/>
</dbReference>
<dbReference type="InterPro" id="IPR036458">
    <property type="entry name" value="Na:dicarbo_symporter_sf"/>
</dbReference>
<evidence type="ECO:0000256" key="3">
    <source>
        <dbReference type="ARBA" id="ARBA00022475"/>
    </source>
</evidence>
<evidence type="ECO:0000256" key="8">
    <source>
        <dbReference type="ARBA" id="ARBA00023136"/>
    </source>
</evidence>
<comment type="subcellular location">
    <subcellularLocation>
        <location evidence="9">Cell membrane</location>
        <topology evidence="9">Multi-pass membrane protein</topology>
    </subcellularLocation>
    <subcellularLocation>
        <location evidence="1">Membrane</location>
        <topology evidence="1">Multi-pass membrane protein</topology>
    </subcellularLocation>
</comment>
<protein>
    <recommendedName>
        <fullName evidence="9">Serine/threonine transporter SstT</fullName>
    </recommendedName>
    <alternativeName>
        <fullName evidence="9">Na(+)/serine-threonine symporter</fullName>
    </alternativeName>
</protein>
<dbReference type="HAMAP" id="MF_01582">
    <property type="entry name" value="Ser_Thr_transp_SstT"/>
    <property type="match status" value="1"/>
</dbReference>
<dbReference type="GO" id="GO:0005886">
    <property type="term" value="C:plasma membrane"/>
    <property type="evidence" value="ECO:0007669"/>
    <property type="project" value="UniProtKB-SubCell"/>
</dbReference>
<sequence>MRNIFLNHKGGVSLFRNISRKYRETALIKLIAIGLIIGILIALYAPAMIPAVSVLGDIFVRALKGVAPILVFVLVMNAMAQRTVGAGAALKPIVRLYLIATFLASVVAVTFSFLFPTQLHLVVADTAVAPPSGIVEVVHNLILNVVDNPLHAIANANYIGILAWSILAGLALQKANPTTKNTVHDFAVVMTQIVLWVIRFAPFGIMGLVADAVGTSGVDALISYLQLLAVLLGAFFSVALIMNPIIVWLHIRRNPFPLVFTTLRESGIYAFFTRSSAANIPVNMELCKRLGLNEEIYSISIPLGATINMSGAAITIAILSLAAAYTLGIHVDLPTALLLCLIATVGACGASGVAGGSLLLIPVACSSFGISNDIAMQVVGVGFIIGVLQDSCETALNSSTDVLFTATAEFADRAKAGTLTAEDMTPKN</sequence>
<comment type="similarity">
    <text evidence="9">Belongs to the dicarboxylate/amino acid:cation symporter (DAACS) (TC 2.A.23) family.</text>
</comment>
<keyword evidence="2 9" id="KW-0813">Transport</keyword>
<comment type="function">
    <text evidence="9">Involved in the import of serine and threonine into the cell, with the concomitant import of sodium (symport system).</text>
</comment>
<dbReference type="STRING" id="749551.HMPREF9555_00857"/>
<gene>
    <name evidence="9" type="primary">sstT</name>
    <name evidence="10" type="ORF">HMPREF9555_00857</name>
</gene>
<keyword evidence="7 9" id="KW-1133">Transmembrane helix</keyword>
<keyword evidence="4 9" id="KW-0812">Transmembrane</keyword>
<evidence type="ECO:0000256" key="6">
    <source>
        <dbReference type="ARBA" id="ARBA00022970"/>
    </source>
</evidence>
<dbReference type="EMBL" id="AECV01000014">
    <property type="protein sequence ID" value="EFW29975.1"/>
    <property type="molecule type" value="Genomic_DNA"/>
</dbReference>
<keyword evidence="8 9" id="KW-0472">Membrane</keyword>
<dbReference type="InterPro" id="IPR023025">
    <property type="entry name" value="Ser_Thr_transp_SstT"/>
</dbReference>
<evidence type="ECO:0000256" key="7">
    <source>
        <dbReference type="ARBA" id="ARBA00022989"/>
    </source>
</evidence>
<comment type="caution">
    <text evidence="10">The sequence shown here is derived from an EMBL/GenBank/DDBJ whole genome shotgun (WGS) entry which is preliminary data.</text>
</comment>
<feature type="transmembrane region" description="Helical" evidence="9">
    <location>
        <begin position="96"/>
        <end position="115"/>
    </location>
</feature>
<evidence type="ECO:0000256" key="4">
    <source>
        <dbReference type="ARBA" id="ARBA00022692"/>
    </source>
</evidence>
<keyword evidence="3 9" id="KW-1003">Cell membrane</keyword>
<feature type="transmembrane region" description="Helical" evidence="9">
    <location>
        <begin position="336"/>
        <end position="361"/>
    </location>
</feature>
<evidence type="ECO:0000256" key="5">
    <source>
        <dbReference type="ARBA" id="ARBA00022847"/>
    </source>
</evidence>
<dbReference type="AlphaFoldDB" id="E7N1K4"/>
<keyword evidence="5 9" id="KW-0769">Symport</keyword>
<dbReference type="PANTHER" id="PTHR42865">
    <property type="entry name" value="PROTON/GLUTAMATE-ASPARTATE SYMPORTER"/>
    <property type="match status" value="1"/>
</dbReference>
<dbReference type="Gene3D" id="1.10.3860.10">
    <property type="entry name" value="Sodium:dicarboxylate symporter"/>
    <property type="match status" value="1"/>
</dbReference>
<name>E7N1K4_9FIRM</name>
<feature type="transmembrane region" description="Helical" evidence="9">
    <location>
        <begin position="193"/>
        <end position="213"/>
    </location>
</feature>
<feature type="transmembrane region" description="Helical" evidence="9">
    <location>
        <begin position="152"/>
        <end position="172"/>
    </location>
</feature>
<evidence type="ECO:0000313" key="10">
    <source>
        <dbReference type="EMBL" id="EFW29975.1"/>
    </source>
</evidence>
<keyword evidence="11" id="KW-1185">Reference proteome</keyword>
<dbReference type="SUPFAM" id="SSF118215">
    <property type="entry name" value="Proton glutamate symport protein"/>
    <property type="match status" value="1"/>
</dbReference>
<reference evidence="10 11" key="1">
    <citation type="submission" date="2010-08" db="EMBL/GenBank/DDBJ databases">
        <authorList>
            <person name="Weinstock G."/>
            <person name="Sodergren E."/>
            <person name="Clifton S."/>
            <person name="Fulton L."/>
            <person name="Fulton B."/>
            <person name="Courtney L."/>
            <person name="Fronick C."/>
            <person name="Harrison M."/>
            <person name="Strong C."/>
            <person name="Farmer C."/>
            <person name="Delahaunty K."/>
            <person name="Markovic C."/>
            <person name="Hall O."/>
            <person name="Minx P."/>
            <person name="Tomlinson C."/>
            <person name="Mitreva M."/>
            <person name="Hou S."/>
            <person name="Chen J."/>
            <person name="Wollam A."/>
            <person name="Pepin K.H."/>
            <person name="Johnson M."/>
            <person name="Bhonagiri V."/>
            <person name="Zhang X."/>
            <person name="Suruliraj S."/>
            <person name="Warren W."/>
            <person name="Chinwalla A."/>
            <person name="Mardis E.R."/>
            <person name="Wilson R.K."/>
        </authorList>
    </citation>
    <scope>NUCLEOTIDE SEQUENCE [LARGE SCALE GENOMIC DNA]</scope>
    <source>
        <strain evidence="10 11">F0399</strain>
    </source>
</reference>
<proteinExistence type="inferred from homology"/>
<keyword evidence="6 9" id="KW-0029">Amino-acid transport</keyword>
<feature type="transmembrane region" description="Helical" evidence="9">
    <location>
        <begin position="26"/>
        <end position="46"/>
    </location>
</feature>
<dbReference type="Pfam" id="PF00375">
    <property type="entry name" value="SDF"/>
    <property type="match status" value="1"/>
</dbReference>
<evidence type="ECO:0000256" key="2">
    <source>
        <dbReference type="ARBA" id="ARBA00022448"/>
    </source>
</evidence>
<accession>E7N1K4</accession>
<evidence type="ECO:0000256" key="9">
    <source>
        <dbReference type="HAMAP-Rule" id="MF_01582"/>
    </source>
</evidence>
<feature type="transmembrane region" description="Helical" evidence="9">
    <location>
        <begin position="296"/>
        <end position="324"/>
    </location>
</feature>
<comment type="catalytic activity">
    <reaction evidence="9">
        <text>L-threonine(in) + Na(+)(in) = L-threonine(out) + Na(+)(out)</text>
        <dbReference type="Rhea" id="RHEA:69999"/>
        <dbReference type="ChEBI" id="CHEBI:29101"/>
        <dbReference type="ChEBI" id="CHEBI:57926"/>
    </reaction>
</comment>
<dbReference type="InterPro" id="IPR001991">
    <property type="entry name" value="Na-dicarboxylate_symporter"/>
</dbReference>